<proteinExistence type="predicted"/>
<dbReference type="PANTHER" id="PTHR31221">
    <property type="entry name" value="WRKY TRANSCRIPTION FACTOR PROTEIN 1-RELATED"/>
    <property type="match status" value="1"/>
</dbReference>
<evidence type="ECO:0000256" key="4">
    <source>
        <dbReference type="ARBA" id="ARBA00023125"/>
    </source>
</evidence>
<evidence type="ECO:0000313" key="9">
    <source>
        <dbReference type="Proteomes" id="UP001408789"/>
    </source>
</evidence>
<name>A0AAP0GUY4_9ASTR</name>
<comment type="subcellular location">
    <subcellularLocation>
        <location evidence="1">Nucleus</location>
    </subcellularLocation>
</comment>
<keyword evidence="4" id="KW-0238">DNA-binding</keyword>
<dbReference type="InterPro" id="IPR003657">
    <property type="entry name" value="WRKY_dom"/>
</dbReference>
<keyword evidence="2" id="KW-0677">Repeat</keyword>
<keyword evidence="6" id="KW-0539">Nucleus</keyword>
<accession>A0AAP0GUY4</accession>
<dbReference type="GO" id="GO:0003700">
    <property type="term" value="F:DNA-binding transcription factor activity"/>
    <property type="evidence" value="ECO:0007669"/>
    <property type="project" value="InterPro"/>
</dbReference>
<keyword evidence="9" id="KW-1185">Reference proteome</keyword>
<dbReference type="SUPFAM" id="SSF118290">
    <property type="entry name" value="WRKY DNA-binding domain"/>
    <property type="match status" value="2"/>
</dbReference>
<evidence type="ECO:0000259" key="7">
    <source>
        <dbReference type="PROSITE" id="PS50811"/>
    </source>
</evidence>
<comment type="caution">
    <text evidence="8">The sequence shown here is derived from an EMBL/GenBank/DDBJ whole genome shotgun (WGS) entry which is preliminary data.</text>
</comment>
<feature type="domain" description="WRKY" evidence="7">
    <location>
        <begin position="331"/>
        <end position="396"/>
    </location>
</feature>
<dbReference type="GO" id="GO:0005634">
    <property type="term" value="C:nucleus"/>
    <property type="evidence" value="ECO:0007669"/>
    <property type="project" value="UniProtKB-SubCell"/>
</dbReference>
<dbReference type="Gene3D" id="2.20.25.80">
    <property type="entry name" value="WRKY domain"/>
    <property type="match status" value="2"/>
</dbReference>
<reference evidence="8 9" key="1">
    <citation type="submission" date="2024-04" db="EMBL/GenBank/DDBJ databases">
        <title>The reference genome of an endangered Asteraceae, Deinandra increscens subsp. villosa, native to the Central Coast of California.</title>
        <authorList>
            <person name="Guilliams M."/>
            <person name="Hasenstab-Lehman K."/>
            <person name="Meyer R."/>
            <person name="Mcevoy S."/>
        </authorList>
    </citation>
    <scope>NUCLEOTIDE SEQUENCE [LARGE SCALE GENOMIC DNA]</scope>
    <source>
        <tissue evidence="8">Leaf</tissue>
    </source>
</reference>
<keyword evidence="3" id="KW-0805">Transcription regulation</keyword>
<dbReference type="EMBL" id="JBCNJP010000019">
    <property type="protein sequence ID" value="KAK9061452.1"/>
    <property type="molecule type" value="Genomic_DNA"/>
</dbReference>
<dbReference type="GO" id="GO:0043565">
    <property type="term" value="F:sequence-specific DNA binding"/>
    <property type="evidence" value="ECO:0007669"/>
    <property type="project" value="InterPro"/>
</dbReference>
<dbReference type="SMART" id="SM00774">
    <property type="entry name" value="WRKY"/>
    <property type="match status" value="2"/>
</dbReference>
<organism evidence="8 9">
    <name type="scientific">Deinandra increscens subsp. villosa</name>
    <dbReference type="NCBI Taxonomy" id="3103831"/>
    <lineage>
        <taxon>Eukaryota</taxon>
        <taxon>Viridiplantae</taxon>
        <taxon>Streptophyta</taxon>
        <taxon>Embryophyta</taxon>
        <taxon>Tracheophyta</taxon>
        <taxon>Spermatophyta</taxon>
        <taxon>Magnoliopsida</taxon>
        <taxon>eudicotyledons</taxon>
        <taxon>Gunneridae</taxon>
        <taxon>Pentapetalae</taxon>
        <taxon>asterids</taxon>
        <taxon>campanulids</taxon>
        <taxon>Asterales</taxon>
        <taxon>Asteraceae</taxon>
        <taxon>Asteroideae</taxon>
        <taxon>Heliantheae alliance</taxon>
        <taxon>Madieae</taxon>
        <taxon>Madiinae</taxon>
        <taxon>Deinandra</taxon>
    </lineage>
</organism>
<evidence type="ECO:0000313" key="8">
    <source>
        <dbReference type="EMBL" id="KAK9061452.1"/>
    </source>
</evidence>
<dbReference type="Pfam" id="PF03106">
    <property type="entry name" value="WRKY"/>
    <property type="match status" value="2"/>
</dbReference>
<keyword evidence="5" id="KW-0804">Transcription</keyword>
<dbReference type="FunFam" id="2.20.25.80:FF:000006">
    <property type="entry name" value="WRKY transcription factor"/>
    <property type="match status" value="2"/>
</dbReference>
<dbReference type="InterPro" id="IPR044810">
    <property type="entry name" value="WRKY_plant"/>
</dbReference>
<evidence type="ECO:0000256" key="2">
    <source>
        <dbReference type="ARBA" id="ARBA00022737"/>
    </source>
</evidence>
<feature type="domain" description="WRKY" evidence="7">
    <location>
        <begin position="152"/>
        <end position="216"/>
    </location>
</feature>
<sequence length="401" mass="45339">MDIKEVGRTIIVKPVASRPTISKFRPFFEHLDGPTHGSPSLEPKITAIRPKTVRLKPVMSPPPAEMVTSQAKFKRTQACHLSDKILKSNHTSPLLYKPLAKTVSRKIVSLLANMGTFNSSYEQSETVKGVTLPKLTPMKSGNNKRPQLYTNNSDQFSYDGYNWRKYGQKQVKGREHPRSYYKCTHPNCTVKKNVERSINGEITEIVYKGDHKHSKPLVPRCHAFDGTNDDLNQQFQNDPLDDDNVVRGSSSQLTNLIKVKESYNQVSSEACDPSIRSLDCFSSAAQVHDESNDSRVSANDVPTSKKRKSLNQLNKTHCKSLEPRVVVHDGTDSEAISDGYMWRKYGQKVVKGNPYPRSYYRCTAVECDVRKHVERARDNPSVFITTYEGKHNHGMLIKKAD</sequence>
<evidence type="ECO:0000256" key="6">
    <source>
        <dbReference type="ARBA" id="ARBA00023242"/>
    </source>
</evidence>
<evidence type="ECO:0000256" key="1">
    <source>
        <dbReference type="ARBA" id="ARBA00004123"/>
    </source>
</evidence>
<dbReference type="Proteomes" id="UP001408789">
    <property type="component" value="Unassembled WGS sequence"/>
</dbReference>
<evidence type="ECO:0000256" key="3">
    <source>
        <dbReference type="ARBA" id="ARBA00023015"/>
    </source>
</evidence>
<dbReference type="PANTHER" id="PTHR31221:SF90">
    <property type="entry name" value="WRKY TRANSCRIPTION FACTOR 44"/>
    <property type="match status" value="1"/>
</dbReference>
<dbReference type="PROSITE" id="PS50811">
    <property type="entry name" value="WRKY"/>
    <property type="match status" value="2"/>
</dbReference>
<gene>
    <name evidence="8" type="ORF">SSX86_018633</name>
</gene>
<dbReference type="AlphaFoldDB" id="A0AAP0GUY4"/>
<dbReference type="InterPro" id="IPR036576">
    <property type="entry name" value="WRKY_dom_sf"/>
</dbReference>
<evidence type="ECO:0000256" key="5">
    <source>
        <dbReference type="ARBA" id="ARBA00023163"/>
    </source>
</evidence>
<protein>
    <recommendedName>
        <fullName evidence="7">WRKY domain-containing protein</fullName>
    </recommendedName>
</protein>